<proteinExistence type="predicted"/>
<name>A0A8H4W2E7_9HELO</name>
<protein>
    <submittedName>
        <fullName evidence="1">Uncharacterized protein</fullName>
    </submittedName>
</protein>
<evidence type="ECO:0000313" key="2">
    <source>
        <dbReference type="Proteomes" id="UP000566819"/>
    </source>
</evidence>
<dbReference type="EMBL" id="JAAMPI010000705">
    <property type="protein sequence ID" value="KAF4629220.1"/>
    <property type="molecule type" value="Genomic_DNA"/>
</dbReference>
<sequence>MRSAFNRLPIPEGNEDLLSNNISCHAADDLIYALGSLLGGDIDYEQPIEKLYIAVVPGSIKETQSLNILRHAQHSVWRPGWPSWVPDWRLSPRVVIFQEAKLVRTQPAAYAVFSGNSLQLTVKGVRLQVVLESQLETRLLPGIDKLDTTVDLESKIEAVPDGIARWVIERETVKKLFLPVTTSQWDVRDVTSDPIIVANYLP</sequence>
<comment type="caution">
    <text evidence="1">The sequence shown here is derived from an EMBL/GenBank/DDBJ whole genome shotgun (WGS) entry which is preliminary data.</text>
</comment>
<accession>A0A8H4W2E7</accession>
<dbReference type="AlphaFoldDB" id="A0A8H4W2E7"/>
<keyword evidence="2" id="KW-1185">Reference proteome</keyword>
<organism evidence="1 2">
    <name type="scientific">Cudoniella acicularis</name>
    <dbReference type="NCBI Taxonomy" id="354080"/>
    <lineage>
        <taxon>Eukaryota</taxon>
        <taxon>Fungi</taxon>
        <taxon>Dikarya</taxon>
        <taxon>Ascomycota</taxon>
        <taxon>Pezizomycotina</taxon>
        <taxon>Leotiomycetes</taxon>
        <taxon>Helotiales</taxon>
        <taxon>Tricladiaceae</taxon>
        <taxon>Cudoniella</taxon>
    </lineage>
</organism>
<reference evidence="1 2" key="1">
    <citation type="submission" date="2020-03" db="EMBL/GenBank/DDBJ databases">
        <title>Draft Genome Sequence of Cudoniella acicularis.</title>
        <authorList>
            <person name="Buettner E."/>
            <person name="Kellner H."/>
        </authorList>
    </citation>
    <scope>NUCLEOTIDE SEQUENCE [LARGE SCALE GENOMIC DNA]</scope>
    <source>
        <strain evidence="1 2">DSM 108380</strain>
    </source>
</reference>
<dbReference type="Proteomes" id="UP000566819">
    <property type="component" value="Unassembled WGS sequence"/>
</dbReference>
<gene>
    <name evidence="1" type="ORF">G7Y89_g8925</name>
</gene>
<evidence type="ECO:0000313" key="1">
    <source>
        <dbReference type="EMBL" id="KAF4629220.1"/>
    </source>
</evidence>